<organism evidence="1">
    <name type="scientific">marine metagenome</name>
    <dbReference type="NCBI Taxonomy" id="408172"/>
    <lineage>
        <taxon>unclassified sequences</taxon>
        <taxon>metagenomes</taxon>
        <taxon>ecological metagenomes</taxon>
    </lineage>
</organism>
<proteinExistence type="predicted"/>
<dbReference type="EMBL" id="UINC01188816">
    <property type="protein sequence ID" value="SVE02216.1"/>
    <property type="molecule type" value="Genomic_DNA"/>
</dbReference>
<reference evidence="1" key="1">
    <citation type="submission" date="2018-05" db="EMBL/GenBank/DDBJ databases">
        <authorList>
            <person name="Lanie J.A."/>
            <person name="Ng W.-L."/>
            <person name="Kazmierczak K.M."/>
            <person name="Andrzejewski T.M."/>
            <person name="Davidsen T.M."/>
            <person name="Wayne K.J."/>
            <person name="Tettelin H."/>
            <person name="Glass J.I."/>
            <person name="Rusch D."/>
            <person name="Podicherti R."/>
            <person name="Tsui H.-C.T."/>
            <person name="Winkler M.E."/>
        </authorList>
    </citation>
    <scope>NUCLEOTIDE SEQUENCE</scope>
</reference>
<gene>
    <name evidence="1" type="ORF">METZ01_LOCUS455070</name>
</gene>
<feature type="non-terminal residue" evidence="1">
    <location>
        <position position="100"/>
    </location>
</feature>
<sequence>MKIDKYVFSNLKTKKDKDNLREFLRHQTNAEFGGYRMFDGTRTHLMHNPEELCDLISFLKNYEKKKRKKIRNFLEVGFSSGKLNTILNKFFNFEHIVGID</sequence>
<evidence type="ECO:0000313" key="1">
    <source>
        <dbReference type="EMBL" id="SVE02216.1"/>
    </source>
</evidence>
<accession>A0A383A2U0</accession>
<protein>
    <submittedName>
        <fullName evidence="1">Uncharacterized protein</fullName>
    </submittedName>
</protein>
<name>A0A383A2U0_9ZZZZ</name>
<dbReference type="AlphaFoldDB" id="A0A383A2U0"/>